<accession>A0A975G5D0</accession>
<evidence type="ECO:0000313" key="4">
    <source>
        <dbReference type="Proteomes" id="UP000676169"/>
    </source>
</evidence>
<evidence type="ECO:0000313" key="3">
    <source>
        <dbReference type="EMBL" id="QUE49404.1"/>
    </source>
</evidence>
<keyword evidence="4" id="KW-1185">Reference proteome</keyword>
<dbReference type="RefSeq" id="WP_211629465.1">
    <property type="nucleotide sequence ID" value="NZ_CP073100.1"/>
</dbReference>
<dbReference type="Proteomes" id="UP000676169">
    <property type="component" value="Chromosome"/>
</dbReference>
<organism evidence="3 4">
    <name type="scientific">Luteolibacter ambystomatis</name>
    <dbReference type="NCBI Taxonomy" id="2824561"/>
    <lineage>
        <taxon>Bacteria</taxon>
        <taxon>Pseudomonadati</taxon>
        <taxon>Verrucomicrobiota</taxon>
        <taxon>Verrucomicrobiia</taxon>
        <taxon>Verrucomicrobiales</taxon>
        <taxon>Verrucomicrobiaceae</taxon>
        <taxon>Luteolibacter</taxon>
    </lineage>
</organism>
<keyword evidence="2" id="KW-0472">Membrane</keyword>
<name>A0A975G5D0_9BACT</name>
<proteinExistence type="predicted"/>
<sequence>MKTHNLKPLSMGLAVPYPRGFSLIITLMMMVLLATLALGLLGLSTISLRSSTQGQAQQMARANARLALMLALNDLQKQLGPDTRISAPADQISASSPDQSTVPVSQRNWVRVFKAWPAGKPGDPRPAPEFQQWLVSGAPEQIVNPKLVDAPLGGGSLEIVTTNSVGATGQPVRVPVIARKDDGSALAGDRFAWWVSDLGTKAQIAPTAKTPTAIAEVRADQQAAPGYALKPVGTNTKPFAAVDPQAPTLGRLPTWQSCALLADKPENVRGFFHDFTTCNRGLLTNVRAGGFRKDLSMELERPAGSGPDPAATALYQVGGETGINLQELWTYYNLYKNLKRGGSFTYTTGGTMPSGSPYLQIGATPTECANDETFYLKQPVITSYQMALSFRTMPVTSGGATVNRLHLYADPIITIWNPLDVPVVLPSGNYLTVKYWQIPYDMVIRKAGGATLTCPLAACLSGATSTSDGDSNFLSMRMGKLQQIVLKPGEVIKMSQVGPAISKASVGGSGHQLDANKGFNYGGGVYMPVRDRAGQTIDLAVNDTISYELKSNEFTAGATKSSGHTISSTGVSHTRHFSLTHHEVYVGEDRGPSSESLGYGNMSVDWDFGDKRVKPAENRGTSEPGVPGTKKPADRLYANDSKLKDVFRSINGSDTRDLPASALAASKQPFALFSFSAKTEKSGARGTRSLARFNPKALHVDFYDLTAQERDLLPYEYSVEPLLSWKNNKLEVSPSGNAYFGGGEDATNGCSTVITHSIPRESVISLAAFQHSFANGFDTQKAKHGYATLNAREPMLPQIAHAIGNSTACPVLPAAKAEGTLSGNRPLADHSYLANQALWDEWFCSGITPQTSDTYGRPRSQLTVAQEFFTNTTKLPVAAYKAELRGKEASKLAGTYIPGATPSPNATKEIASLIRVDGMFNVNSTSVEAWKSLLGALRGRPVLVADIHGKETVKSENDTTPVAGLRSPQDLLAKNLGDASSPEQWSGRRTLTDDEISALARDIVIEVRKRGPFLSLADFVNRRVGNDDNLARCGAIQAALESEGNPVNAEFRKSRSVNGDVSGRFVFPKAEDGPISTGCPGVVSQADILTPIAPVLSARSDSFVVRAYGDRTDADGKVIARAWCEAVVQRSPEFIDPTDTVEKDYAAITPLNRKFGRRFEVVSFRWIDPREA</sequence>
<evidence type="ECO:0000256" key="2">
    <source>
        <dbReference type="SAM" id="Phobius"/>
    </source>
</evidence>
<dbReference type="AlphaFoldDB" id="A0A975G5D0"/>
<feature type="region of interest" description="Disordered" evidence="1">
    <location>
        <begin position="615"/>
        <end position="634"/>
    </location>
</feature>
<gene>
    <name evidence="3" type="ORF">KBB96_11025</name>
</gene>
<dbReference type="EMBL" id="CP073100">
    <property type="protein sequence ID" value="QUE49404.1"/>
    <property type="molecule type" value="Genomic_DNA"/>
</dbReference>
<feature type="transmembrane region" description="Helical" evidence="2">
    <location>
        <begin position="21"/>
        <end position="43"/>
    </location>
</feature>
<keyword evidence="2" id="KW-1133">Transmembrane helix</keyword>
<dbReference type="KEGG" id="lamb:KBB96_11025"/>
<keyword evidence="2" id="KW-0812">Transmembrane</keyword>
<protein>
    <submittedName>
        <fullName evidence="3">Uncharacterized protein</fullName>
    </submittedName>
</protein>
<reference evidence="3" key="1">
    <citation type="submission" date="2021-04" db="EMBL/GenBank/DDBJ databases">
        <title>Luteolibacter sp. 32A isolated from the skin of an Anderson's salamander (Ambystoma andersonii).</title>
        <authorList>
            <person name="Spergser J."/>
            <person name="Busse H.-J."/>
        </authorList>
    </citation>
    <scope>NUCLEOTIDE SEQUENCE</scope>
    <source>
        <strain evidence="3">32A</strain>
    </source>
</reference>
<evidence type="ECO:0000256" key="1">
    <source>
        <dbReference type="SAM" id="MobiDB-lite"/>
    </source>
</evidence>